<proteinExistence type="predicted"/>
<dbReference type="InterPro" id="IPR011871">
    <property type="entry name" value="Fib_succ_major"/>
</dbReference>
<reference evidence="4" key="1">
    <citation type="journal article" date="2011" name="Stand. Genomic Sci.">
        <title>Non-contiguous finished genome sequence of the opportunistic oral pathogen Prevotella multisaccharivorax type strain (PPPA20).</title>
        <authorList>
            <person name="Pati A."/>
            <person name="Gronow S."/>
            <person name="Lu M."/>
            <person name="Lapidus A."/>
            <person name="Nolan M."/>
            <person name="Lucas S."/>
            <person name="Hammon N."/>
            <person name="Deshpande S."/>
            <person name="Cheng J.F."/>
            <person name="Tapia R."/>
            <person name="Han C."/>
            <person name="Goodwin L."/>
            <person name="Pitluck S."/>
            <person name="Liolios K."/>
            <person name="Pagani I."/>
            <person name="Mavromatis K."/>
            <person name="Mikhailova N."/>
            <person name="Huntemann M."/>
            <person name="Chen A."/>
            <person name="Palaniappan K."/>
            <person name="Land M."/>
            <person name="Hauser L."/>
            <person name="Detter J.C."/>
            <person name="Brambilla E.M."/>
            <person name="Rohde M."/>
            <person name="Goker M."/>
            <person name="Woyke T."/>
            <person name="Bristow J."/>
            <person name="Eisen J.A."/>
            <person name="Markowitz V."/>
            <person name="Hugenholtz P."/>
            <person name="Kyrpides N.C."/>
            <person name="Klenk H.P."/>
            <person name="Ivanova N."/>
        </authorList>
    </citation>
    <scope>NUCLEOTIDE SEQUENCE [LARGE SCALE GENOMIC DNA]</scope>
    <source>
        <strain evidence="4">DSM 17128</strain>
    </source>
</reference>
<feature type="signal peptide" evidence="1">
    <location>
        <begin position="1"/>
        <end position="19"/>
    </location>
</feature>
<dbReference type="eggNOG" id="COG1680">
    <property type="taxonomic scope" value="Bacteria"/>
</dbReference>
<feature type="domain" description="Fibrobacter succinogenes major paralogous" evidence="2">
    <location>
        <begin position="48"/>
        <end position="226"/>
    </location>
</feature>
<evidence type="ECO:0000259" key="2">
    <source>
        <dbReference type="Pfam" id="PF09603"/>
    </source>
</evidence>
<sequence>MKSVRIFSAVAVALAFAFAACSNDDGFVATPSATGTFTDADGTVYHWVRIGGLDWMTENYRGGEAWYTQSYVANGIEDKFEVGDKAVEDSLIAKHGNYLTWQQAKDCAPEGWRLPADADYQSLETALGMSAGDAGKEGWRKGAGTLMTQQGPDVQLAFPLAGELGAYSTAYPSKYHVGDYGCYWTATQDTTKSNECVFIRVLVAGQDMVQRVPCPTSLRWMSVKYVRDAK</sequence>
<name>F8N8R8_9BACT</name>
<dbReference type="AlphaFoldDB" id="F8N8R8"/>
<gene>
    <name evidence="3" type="ORF">Premu_2277</name>
</gene>
<evidence type="ECO:0000256" key="1">
    <source>
        <dbReference type="SAM" id="SignalP"/>
    </source>
</evidence>
<protein>
    <recommendedName>
        <fullName evidence="2">Fibrobacter succinogenes major paralogous domain-containing protein</fullName>
    </recommendedName>
</protein>
<evidence type="ECO:0000313" key="4">
    <source>
        <dbReference type="Proteomes" id="UP000002772"/>
    </source>
</evidence>
<feature type="chain" id="PRO_5003375505" description="Fibrobacter succinogenes major paralogous domain-containing protein" evidence="1">
    <location>
        <begin position="20"/>
        <end position="230"/>
    </location>
</feature>
<accession>F8N8R8</accession>
<dbReference type="HOGENOM" id="CLU_042629_0_0_10"/>
<dbReference type="RefSeq" id="WP_007575384.1">
    <property type="nucleotide sequence ID" value="NZ_BPTS01000002.1"/>
</dbReference>
<keyword evidence="1" id="KW-0732">Signal</keyword>
<keyword evidence="4" id="KW-1185">Reference proteome</keyword>
<dbReference type="OrthoDB" id="9805760at2"/>
<organism evidence="3 4">
    <name type="scientific">Hallella multisaccharivorax DSM 17128</name>
    <dbReference type="NCBI Taxonomy" id="688246"/>
    <lineage>
        <taxon>Bacteria</taxon>
        <taxon>Pseudomonadati</taxon>
        <taxon>Bacteroidota</taxon>
        <taxon>Bacteroidia</taxon>
        <taxon>Bacteroidales</taxon>
        <taxon>Prevotellaceae</taxon>
        <taxon>Hallella</taxon>
    </lineage>
</organism>
<evidence type="ECO:0000313" key="3">
    <source>
        <dbReference type="EMBL" id="EGN57663.1"/>
    </source>
</evidence>
<dbReference type="EMBL" id="GL945017">
    <property type="protein sequence ID" value="EGN57663.1"/>
    <property type="molecule type" value="Genomic_DNA"/>
</dbReference>
<dbReference type="STRING" id="688246.Premu_2277"/>
<dbReference type="NCBIfam" id="TIGR02145">
    <property type="entry name" value="Fib_succ_major"/>
    <property type="match status" value="1"/>
</dbReference>
<dbReference type="PROSITE" id="PS51257">
    <property type="entry name" value="PROKAR_LIPOPROTEIN"/>
    <property type="match status" value="1"/>
</dbReference>
<dbReference type="Proteomes" id="UP000002772">
    <property type="component" value="Unassembled WGS sequence"/>
</dbReference>
<dbReference type="Pfam" id="PF09603">
    <property type="entry name" value="Fib_succ_major"/>
    <property type="match status" value="1"/>
</dbReference>